<evidence type="ECO:0000313" key="2">
    <source>
        <dbReference type="EMBL" id="KAF6040292.1"/>
    </source>
</evidence>
<comment type="caution">
    <text evidence="2">The sequence shown here is derived from an EMBL/GenBank/DDBJ whole genome shotgun (WGS) entry which is preliminary data.</text>
</comment>
<sequence length="80" mass="8327">MATGSGTRRSAVVDSFPQNSESGRELFEACRSGDLTKVKTLVNSVNVNSRDTAGRKSTPLHFAAGTRSTSSLAVGVAVAR</sequence>
<dbReference type="InterPro" id="IPR036770">
    <property type="entry name" value="Ankyrin_rpt-contain_sf"/>
</dbReference>
<dbReference type="SUPFAM" id="SSF48403">
    <property type="entry name" value="Ankyrin repeat"/>
    <property type="match status" value="1"/>
</dbReference>
<keyword evidence="3" id="KW-1185">Reference proteome</keyword>
<dbReference type="EMBL" id="VXIV02000163">
    <property type="protein sequence ID" value="KAF6040292.1"/>
    <property type="molecule type" value="Genomic_DNA"/>
</dbReference>
<protein>
    <submittedName>
        <fullName evidence="2">TNKS2</fullName>
    </submittedName>
</protein>
<dbReference type="OrthoDB" id="4772757at2759"/>
<evidence type="ECO:0000256" key="1">
    <source>
        <dbReference type="SAM" id="MobiDB-lite"/>
    </source>
</evidence>
<dbReference type="Proteomes" id="UP000593567">
    <property type="component" value="Unassembled WGS sequence"/>
</dbReference>
<proteinExistence type="predicted"/>
<dbReference type="AlphaFoldDB" id="A0A7J7KQ48"/>
<gene>
    <name evidence="2" type="ORF">EB796_001409</name>
</gene>
<dbReference type="Gene3D" id="1.25.40.20">
    <property type="entry name" value="Ankyrin repeat-containing domain"/>
    <property type="match status" value="1"/>
</dbReference>
<accession>A0A7J7KQ48</accession>
<evidence type="ECO:0000313" key="3">
    <source>
        <dbReference type="Proteomes" id="UP000593567"/>
    </source>
</evidence>
<name>A0A7J7KQ48_BUGNE</name>
<organism evidence="2 3">
    <name type="scientific">Bugula neritina</name>
    <name type="common">Brown bryozoan</name>
    <name type="synonym">Sertularia neritina</name>
    <dbReference type="NCBI Taxonomy" id="10212"/>
    <lineage>
        <taxon>Eukaryota</taxon>
        <taxon>Metazoa</taxon>
        <taxon>Spiralia</taxon>
        <taxon>Lophotrochozoa</taxon>
        <taxon>Bryozoa</taxon>
        <taxon>Gymnolaemata</taxon>
        <taxon>Cheilostomatida</taxon>
        <taxon>Flustrina</taxon>
        <taxon>Buguloidea</taxon>
        <taxon>Bugulidae</taxon>
        <taxon>Bugula</taxon>
    </lineage>
</organism>
<feature type="region of interest" description="Disordered" evidence="1">
    <location>
        <begin position="1"/>
        <end position="21"/>
    </location>
</feature>
<reference evidence="2" key="1">
    <citation type="submission" date="2020-06" db="EMBL/GenBank/DDBJ databases">
        <title>Draft genome of Bugula neritina, a colonial animal packing powerful symbionts and potential medicines.</title>
        <authorList>
            <person name="Rayko M."/>
        </authorList>
    </citation>
    <scope>NUCLEOTIDE SEQUENCE [LARGE SCALE GENOMIC DNA]</scope>
    <source>
        <strain evidence="2">Kwan_BN1</strain>
    </source>
</reference>